<accession>A0AA36H504</accession>
<keyword evidence="3" id="KW-1185">Reference proteome</keyword>
<dbReference type="AlphaFoldDB" id="A0AA36H504"/>
<organism evidence="2 3">
    <name type="scientific">Cylicocyclus nassatus</name>
    <name type="common">Nematode worm</name>
    <dbReference type="NCBI Taxonomy" id="53992"/>
    <lineage>
        <taxon>Eukaryota</taxon>
        <taxon>Metazoa</taxon>
        <taxon>Ecdysozoa</taxon>
        <taxon>Nematoda</taxon>
        <taxon>Chromadorea</taxon>
        <taxon>Rhabditida</taxon>
        <taxon>Rhabditina</taxon>
        <taxon>Rhabditomorpha</taxon>
        <taxon>Strongyloidea</taxon>
        <taxon>Strongylidae</taxon>
        <taxon>Cylicocyclus</taxon>
    </lineage>
</organism>
<gene>
    <name evidence="2" type="ORF">CYNAS_LOCUS15777</name>
</gene>
<evidence type="ECO:0000256" key="1">
    <source>
        <dbReference type="SAM" id="MobiDB-lite"/>
    </source>
</evidence>
<evidence type="ECO:0000313" key="3">
    <source>
        <dbReference type="Proteomes" id="UP001176961"/>
    </source>
</evidence>
<name>A0AA36H504_CYLNA</name>
<sequence>MALKERAESGSHVLEAVRDKMENQEKKRYPEDIRVDDSIYTPKYSLIKLYGPDKHLVLYTQDRAYSRLVVNGKIFSSGIYQERHKRSRQDLLYFEDDDGASGFGSVVIFLHNAHNNEIRVVLKEYRTQDCFSNLEDLIVDSSNQTSQRVRDLLSAIRRNNRYFREIRGYDRKIRCASQIKGTCLLIKYENRAFVLRN</sequence>
<protein>
    <submittedName>
        <fullName evidence="2">Uncharacterized protein</fullName>
    </submittedName>
</protein>
<dbReference type="EMBL" id="CATQJL010000305">
    <property type="protein sequence ID" value="CAJ0603794.1"/>
    <property type="molecule type" value="Genomic_DNA"/>
</dbReference>
<evidence type="ECO:0000313" key="2">
    <source>
        <dbReference type="EMBL" id="CAJ0603794.1"/>
    </source>
</evidence>
<reference evidence="2" key="1">
    <citation type="submission" date="2023-07" db="EMBL/GenBank/DDBJ databases">
        <authorList>
            <consortium name="CYATHOMIX"/>
        </authorList>
    </citation>
    <scope>NUCLEOTIDE SEQUENCE</scope>
    <source>
        <strain evidence="2">N/A</strain>
    </source>
</reference>
<feature type="region of interest" description="Disordered" evidence="1">
    <location>
        <begin position="1"/>
        <end position="25"/>
    </location>
</feature>
<dbReference type="Proteomes" id="UP001176961">
    <property type="component" value="Unassembled WGS sequence"/>
</dbReference>
<proteinExistence type="predicted"/>
<comment type="caution">
    <text evidence="2">The sequence shown here is derived from an EMBL/GenBank/DDBJ whole genome shotgun (WGS) entry which is preliminary data.</text>
</comment>